<dbReference type="AlphaFoldDB" id="A0A0F8ZY40"/>
<evidence type="ECO:0000313" key="1">
    <source>
        <dbReference type="EMBL" id="KKK90805.1"/>
    </source>
</evidence>
<protein>
    <submittedName>
        <fullName evidence="1">Uncharacterized protein</fullName>
    </submittedName>
</protein>
<sequence length="60" mass="6948">MAKPYIVPPTASEIVHGKAWDLADYFSKEFPKASLKIEVKYHNESKYCIIHEPLTREVEV</sequence>
<gene>
    <name evidence="1" type="ORF">LCGC14_2719300</name>
</gene>
<reference evidence="1" key="1">
    <citation type="journal article" date="2015" name="Nature">
        <title>Complex archaea that bridge the gap between prokaryotes and eukaryotes.</title>
        <authorList>
            <person name="Spang A."/>
            <person name="Saw J.H."/>
            <person name="Jorgensen S.L."/>
            <person name="Zaremba-Niedzwiedzka K."/>
            <person name="Martijn J."/>
            <person name="Lind A.E."/>
            <person name="van Eijk R."/>
            <person name="Schleper C."/>
            <person name="Guy L."/>
            <person name="Ettema T.J."/>
        </authorList>
    </citation>
    <scope>NUCLEOTIDE SEQUENCE</scope>
</reference>
<comment type="caution">
    <text evidence="1">The sequence shown here is derived from an EMBL/GenBank/DDBJ whole genome shotgun (WGS) entry which is preliminary data.</text>
</comment>
<proteinExistence type="predicted"/>
<name>A0A0F8ZY40_9ZZZZ</name>
<dbReference type="EMBL" id="LAZR01048931">
    <property type="protein sequence ID" value="KKK90805.1"/>
    <property type="molecule type" value="Genomic_DNA"/>
</dbReference>
<accession>A0A0F8ZY40</accession>
<organism evidence="1">
    <name type="scientific">marine sediment metagenome</name>
    <dbReference type="NCBI Taxonomy" id="412755"/>
    <lineage>
        <taxon>unclassified sequences</taxon>
        <taxon>metagenomes</taxon>
        <taxon>ecological metagenomes</taxon>
    </lineage>
</organism>